<dbReference type="AlphaFoldDB" id="A0A225E2L6"/>
<dbReference type="EMBL" id="NIDE01000004">
    <property type="protein sequence ID" value="OWK43729.1"/>
    <property type="molecule type" value="Genomic_DNA"/>
</dbReference>
<evidence type="ECO:0000313" key="1">
    <source>
        <dbReference type="EMBL" id="OWK43729.1"/>
    </source>
</evidence>
<reference evidence="2" key="1">
    <citation type="submission" date="2017-06" db="EMBL/GenBank/DDBJ databases">
        <title>Genome analysis of Fimbriiglobus ruber SP5, the first member of the order Planctomycetales with confirmed chitinolytic capability.</title>
        <authorList>
            <person name="Ravin N.V."/>
            <person name="Rakitin A.L."/>
            <person name="Ivanova A.A."/>
            <person name="Beletsky A.V."/>
            <person name="Kulichevskaya I.S."/>
            <person name="Mardanov A.V."/>
            <person name="Dedysh S.N."/>
        </authorList>
    </citation>
    <scope>NUCLEOTIDE SEQUENCE [LARGE SCALE GENOMIC DNA]</scope>
    <source>
        <strain evidence="2">SP5</strain>
    </source>
</reference>
<name>A0A225E2L6_9BACT</name>
<dbReference type="Proteomes" id="UP000214646">
    <property type="component" value="Unassembled WGS sequence"/>
</dbReference>
<protein>
    <submittedName>
        <fullName evidence="1">Uncharacterized protein</fullName>
    </submittedName>
</protein>
<accession>A0A225E2L6</accession>
<organism evidence="1 2">
    <name type="scientific">Fimbriiglobus ruber</name>
    <dbReference type="NCBI Taxonomy" id="1908690"/>
    <lineage>
        <taxon>Bacteria</taxon>
        <taxon>Pseudomonadati</taxon>
        <taxon>Planctomycetota</taxon>
        <taxon>Planctomycetia</taxon>
        <taxon>Gemmatales</taxon>
        <taxon>Gemmataceae</taxon>
        <taxon>Fimbriiglobus</taxon>
    </lineage>
</organism>
<gene>
    <name evidence="1" type="ORF">FRUB_03328</name>
</gene>
<keyword evidence="2" id="KW-1185">Reference proteome</keyword>
<proteinExistence type="predicted"/>
<sequence>MVLTVPEIEWLFFARPAFLERVTGQRLDPERSVLARFKPKRVLSEILEDESPAAYERLIDDLNADDLKVLRETAPIKELIEFVTEHSPESRLQIT</sequence>
<evidence type="ECO:0000313" key="2">
    <source>
        <dbReference type="Proteomes" id="UP000214646"/>
    </source>
</evidence>
<comment type="caution">
    <text evidence="1">The sequence shown here is derived from an EMBL/GenBank/DDBJ whole genome shotgun (WGS) entry which is preliminary data.</text>
</comment>